<name>A0A0C3BGI0_PILCF</name>
<proteinExistence type="predicted"/>
<evidence type="ECO:0000313" key="1">
    <source>
        <dbReference type="EMBL" id="KIM76457.1"/>
    </source>
</evidence>
<organism evidence="1 2">
    <name type="scientific">Piloderma croceum (strain F 1598)</name>
    <dbReference type="NCBI Taxonomy" id="765440"/>
    <lineage>
        <taxon>Eukaryota</taxon>
        <taxon>Fungi</taxon>
        <taxon>Dikarya</taxon>
        <taxon>Basidiomycota</taxon>
        <taxon>Agaricomycotina</taxon>
        <taxon>Agaricomycetes</taxon>
        <taxon>Agaricomycetidae</taxon>
        <taxon>Atheliales</taxon>
        <taxon>Atheliaceae</taxon>
        <taxon>Piloderma</taxon>
    </lineage>
</organism>
<evidence type="ECO:0000313" key="2">
    <source>
        <dbReference type="Proteomes" id="UP000054166"/>
    </source>
</evidence>
<dbReference type="InParanoid" id="A0A0C3BGI0"/>
<reference evidence="2" key="2">
    <citation type="submission" date="2015-01" db="EMBL/GenBank/DDBJ databases">
        <title>Evolutionary Origins and Diversification of the Mycorrhizal Mutualists.</title>
        <authorList>
            <consortium name="DOE Joint Genome Institute"/>
            <consortium name="Mycorrhizal Genomics Consortium"/>
            <person name="Kohler A."/>
            <person name="Kuo A."/>
            <person name="Nagy L.G."/>
            <person name="Floudas D."/>
            <person name="Copeland A."/>
            <person name="Barry K.W."/>
            <person name="Cichocki N."/>
            <person name="Veneault-Fourrey C."/>
            <person name="LaButti K."/>
            <person name="Lindquist E.A."/>
            <person name="Lipzen A."/>
            <person name="Lundell T."/>
            <person name="Morin E."/>
            <person name="Murat C."/>
            <person name="Riley R."/>
            <person name="Ohm R."/>
            <person name="Sun H."/>
            <person name="Tunlid A."/>
            <person name="Henrissat B."/>
            <person name="Grigoriev I.V."/>
            <person name="Hibbett D.S."/>
            <person name="Martin F."/>
        </authorList>
    </citation>
    <scope>NUCLEOTIDE SEQUENCE [LARGE SCALE GENOMIC DNA]</scope>
    <source>
        <strain evidence="2">F 1598</strain>
    </source>
</reference>
<gene>
    <name evidence="1" type="ORF">PILCRDRAFT_826235</name>
</gene>
<dbReference type="HOGENOM" id="CLU_3069532_0_0_1"/>
<keyword evidence="2" id="KW-1185">Reference proteome</keyword>
<protein>
    <submittedName>
        <fullName evidence="1">Uncharacterized protein</fullName>
    </submittedName>
</protein>
<dbReference type="Proteomes" id="UP000054166">
    <property type="component" value="Unassembled WGS sequence"/>
</dbReference>
<accession>A0A0C3BGI0</accession>
<dbReference type="EMBL" id="KN833034">
    <property type="protein sequence ID" value="KIM76457.1"/>
    <property type="molecule type" value="Genomic_DNA"/>
</dbReference>
<reference evidence="1 2" key="1">
    <citation type="submission" date="2014-04" db="EMBL/GenBank/DDBJ databases">
        <authorList>
            <consortium name="DOE Joint Genome Institute"/>
            <person name="Kuo A."/>
            <person name="Tarkka M."/>
            <person name="Buscot F."/>
            <person name="Kohler A."/>
            <person name="Nagy L.G."/>
            <person name="Floudas D."/>
            <person name="Copeland A."/>
            <person name="Barry K.W."/>
            <person name="Cichocki N."/>
            <person name="Veneault-Fourrey C."/>
            <person name="LaButti K."/>
            <person name="Lindquist E.A."/>
            <person name="Lipzen A."/>
            <person name="Lundell T."/>
            <person name="Morin E."/>
            <person name="Murat C."/>
            <person name="Sun H."/>
            <person name="Tunlid A."/>
            <person name="Henrissat B."/>
            <person name="Grigoriev I.V."/>
            <person name="Hibbett D.S."/>
            <person name="Martin F."/>
            <person name="Nordberg H.P."/>
            <person name="Cantor M.N."/>
            <person name="Hua S.X."/>
        </authorList>
    </citation>
    <scope>NUCLEOTIDE SEQUENCE [LARGE SCALE GENOMIC DNA]</scope>
    <source>
        <strain evidence="1 2">F 1598</strain>
    </source>
</reference>
<dbReference type="AlphaFoldDB" id="A0A0C3BGI0"/>
<sequence length="53" mass="6064">MANILGALGIWARRSRHGMAVRSVPGGKNHWRHMAHQKEELITVVKKEYKDAK</sequence>